<dbReference type="GO" id="GO:0043484">
    <property type="term" value="P:regulation of RNA splicing"/>
    <property type="evidence" value="ECO:0007669"/>
    <property type="project" value="TreeGrafter"/>
</dbReference>
<dbReference type="Gene3D" id="3.30.1370.210">
    <property type="match status" value="2"/>
</dbReference>
<dbReference type="PANTHER" id="PTHR12675">
    <property type="entry name" value="MUSCLEBLIND-LIKE PROTEIN"/>
    <property type="match status" value="1"/>
</dbReference>
<feature type="domain" description="C3H1-type" evidence="6">
    <location>
        <begin position="11"/>
        <end position="38"/>
    </location>
</feature>
<dbReference type="Pfam" id="PF14608">
    <property type="entry name" value="zf-CCCH_2"/>
    <property type="match status" value="3"/>
</dbReference>
<evidence type="ECO:0000256" key="1">
    <source>
        <dbReference type="ARBA" id="ARBA00022723"/>
    </source>
</evidence>
<dbReference type="GO" id="GO:0003723">
    <property type="term" value="F:RNA binding"/>
    <property type="evidence" value="ECO:0007669"/>
    <property type="project" value="TreeGrafter"/>
</dbReference>
<dbReference type="GO" id="GO:0008270">
    <property type="term" value="F:zinc ion binding"/>
    <property type="evidence" value="ECO:0007669"/>
    <property type="project" value="UniProtKB-KW"/>
</dbReference>
<evidence type="ECO:0000313" key="7">
    <source>
        <dbReference type="EMBL" id="KAL0279975.1"/>
    </source>
</evidence>
<evidence type="ECO:0000256" key="5">
    <source>
        <dbReference type="PROSITE-ProRule" id="PRU00723"/>
    </source>
</evidence>
<feature type="zinc finger region" description="C3H1-type" evidence="5">
    <location>
        <begin position="11"/>
        <end position="38"/>
    </location>
</feature>
<feature type="domain" description="C3H1-type" evidence="6">
    <location>
        <begin position="112"/>
        <end position="139"/>
    </location>
</feature>
<dbReference type="InterPro" id="IPR000571">
    <property type="entry name" value="Znf_CCCH"/>
</dbReference>
<keyword evidence="3 5" id="KW-0863">Zinc-finger</keyword>
<dbReference type="EMBL" id="JARGDH010000001">
    <property type="protein sequence ID" value="KAL0279975.1"/>
    <property type="molecule type" value="Genomic_DNA"/>
</dbReference>
<accession>A0AAW2ICQ2</accession>
<proteinExistence type="predicted"/>
<comment type="caution">
    <text evidence="7">The sequence shown here is derived from an EMBL/GenBank/DDBJ whole genome shotgun (WGS) entry which is preliminary data.</text>
</comment>
<evidence type="ECO:0000256" key="4">
    <source>
        <dbReference type="ARBA" id="ARBA00022833"/>
    </source>
</evidence>
<reference evidence="7" key="1">
    <citation type="journal article" date="2024" name="Gigascience">
        <title>Chromosome-level genome of the poultry shaft louse Menopon gallinae provides insight into the host-switching and adaptive evolution of parasitic lice.</title>
        <authorList>
            <person name="Xu Y."/>
            <person name="Ma L."/>
            <person name="Liu S."/>
            <person name="Liang Y."/>
            <person name="Liu Q."/>
            <person name="He Z."/>
            <person name="Tian L."/>
            <person name="Duan Y."/>
            <person name="Cai W."/>
            <person name="Li H."/>
            <person name="Song F."/>
        </authorList>
    </citation>
    <scope>NUCLEOTIDE SEQUENCE</scope>
    <source>
        <strain evidence="7">Cailab_2023a</strain>
    </source>
</reference>
<dbReference type="PROSITE" id="PS50103">
    <property type="entry name" value="ZF_C3H1"/>
    <property type="match status" value="2"/>
</dbReference>
<dbReference type="PANTHER" id="PTHR12675:SF6">
    <property type="entry name" value="ZINC FINGER CCCH DOMAIN-CONTAINING PROTEIN 10"/>
    <property type="match status" value="1"/>
</dbReference>
<keyword evidence="4 5" id="KW-0862">Zinc</keyword>
<sequence length="512" mass="55025">MSDIDSEGGGNQDDDICRDYMRNVCSRGRKCRFRHPNKNQPNFSGDVDSKKEERMKLVRMFCHDFQNTVCTREECKYVHCSKEDEDCFVESGSLPIYVVEDAITKSVIPSLPGEAPVCRDYLSGECRRGKACRYRHLSHSKYRKELDIIFGVELQSNENSQDASNCEYSTESKRMKTSLGSCIPCNGDVPFLPMQCYFPHEKCKIHGAGFYYNTDRCSQPHYNGACQIAQESQLVLCAQNERTMSLQDENTFLKKRVIDLKKQVSDLTAANEFLLDQNAQLRIGRKNGSVGTVTPVSVTVTGTPVSVQPISQLPPPPAPGQLVAGTVQLQVSGQTSTGQLVTVAGQNGAGQQLVTAAVPVSCTATGQQQLMATAVPVSHTGQQLVATGTTAATQQLVPVSCTATGQQLVAAGTITVAAGQNPGTQQLVPVSGTLTVGPNSAQQLVPVSLATAVPVSISAVSVAPVHIPPPIVTVAQPPNNPPNNITMNGAAAQSLMSYPIMTQPVIQTSLQR</sequence>
<organism evidence="7">
    <name type="scientific">Menopon gallinae</name>
    <name type="common">poultry shaft louse</name>
    <dbReference type="NCBI Taxonomy" id="328185"/>
    <lineage>
        <taxon>Eukaryota</taxon>
        <taxon>Metazoa</taxon>
        <taxon>Ecdysozoa</taxon>
        <taxon>Arthropoda</taxon>
        <taxon>Hexapoda</taxon>
        <taxon>Insecta</taxon>
        <taxon>Pterygota</taxon>
        <taxon>Neoptera</taxon>
        <taxon>Paraneoptera</taxon>
        <taxon>Psocodea</taxon>
        <taxon>Troctomorpha</taxon>
        <taxon>Phthiraptera</taxon>
        <taxon>Amblycera</taxon>
        <taxon>Menoponidae</taxon>
        <taxon>Menopon</taxon>
    </lineage>
</organism>
<gene>
    <name evidence="7" type="ORF">PYX00_001412</name>
</gene>
<keyword evidence="2" id="KW-0677">Repeat</keyword>
<protein>
    <recommendedName>
        <fullName evidence="6">C3H1-type domain-containing protein</fullName>
    </recommendedName>
</protein>
<name>A0AAW2ICQ2_9NEOP</name>
<evidence type="ECO:0000259" key="6">
    <source>
        <dbReference type="PROSITE" id="PS50103"/>
    </source>
</evidence>
<feature type="zinc finger region" description="C3H1-type" evidence="5">
    <location>
        <begin position="112"/>
        <end position="139"/>
    </location>
</feature>
<evidence type="ECO:0000256" key="3">
    <source>
        <dbReference type="ARBA" id="ARBA00022771"/>
    </source>
</evidence>
<keyword evidence="1 5" id="KW-0479">Metal-binding</keyword>
<dbReference type="AlphaFoldDB" id="A0AAW2ICQ2"/>
<evidence type="ECO:0000256" key="2">
    <source>
        <dbReference type="ARBA" id="ARBA00022737"/>
    </source>
</evidence>
<dbReference type="SMART" id="SM00356">
    <property type="entry name" value="ZnF_C3H1"/>
    <property type="match status" value="3"/>
</dbReference>